<dbReference type="Proteomes" id="UP000579945">
    <property type="component" value="Unassembled WGS sequence"/>
</dbReference>
<organism evidence="3 4">
    <name type="scientific">Nonomuraea dietziae</name>
    <dbReference type="NCBI Taxonomy" id="65515"/>
    <lineage>
        <taxon>Bacteria</taxon>
        <taxon>Bacillati</taxon>
        <taxon>Actinomycetota</taxon>
        <taxon>Actinomycetes</taxon>
        <taxon>Streptosporangiales</taxon>
        <taxon>Streptosporangiaceae</taxon>
        <taxon>Nonomuraea</taxon>
    </lineage>
</organism>
<keyword evidence="1" id="KW-0022">Alpha-amylase inhibitor</keyword>
<evidence type="ECO:0000313" key="4">
    <source>
        <dbReference type="Proteomes" id="UP000579945"/>
    </source>
</evidence>
<dbReference type="AlphaFoldDB" id="A0A7W5V8W4"/>
<feature type="signal peptide" evidence="2">
    <location>
        <begin position="1"/>
        <end position="28"/>
    </location>
</feature>
<dbReference type="GeneID" id="95394789"/>
<dbReference type="InterPro" id="IPR000833">
    <property type="entry name" value="A-amylase_inhib"/>
</dbReference>
<protein>
    <recommendedName>
        <fullName evidence="5">Secreted protein</fullName>
    </recommendedName>
</protein>
<sequence>MRTALGTLTAAGLVLTSSLLALPGQAVASTAAIPAGNAPSCVTVWEHTGRITKTGYARNDCPHTLNLKIVWARGTDGPCRTVRPGQSISTQVPRGVRSFDGANLC</sequence>
<dbReference type="GO" id="GO:0015066">
    <property type="term" value="F:alpha-amylase inhibitor activity"/>
    <property type="evidence" value="ECO:0007669"/>
    <property type="project" value="UniProtKB-KW"/>
</dbReference>
<dbReference type="Gene3D" id="2.60.40.20">
    <property type="entry name" value="Alpha-amylase inhibitor"/>
    <property type="match status" value="1"/>
</dbReference>
<comment type="caution">
    <text evidence="3">The sequence shown here is derived from an EMBL/GenBank/DDBJ whole genome shotgun (WGS) entry which is preliminary data.</text>
</comment>
<feature type="chain" id="PRO_5030641403" description="Secreted protein" evidence="2">
    <location>
        <begin position="29"/>
        <end position="105"/>
    </location>
</feature>
<keyword evidence="2" id="KW-0732">Signal</keyword>
<gene>
    <name evidence="3" type="ORF">FHR33_008637</name>
</gene>
<accession>A0A7W5V8W4</accession>
<dbReference type="SUPFAM" id="SSF49498">
    <property type="entry name" value="alpha-Amylase inhibitor tendamistat"/>
    <property type="match status" value="1"/>
</dbReference>
<keyword evidence="4" id="KW-1185">Reference proteome</keyword>
<reference evidence="3 4" key="1">
    <citation type="submission" date="2020-08" db="EMBL/GenBank/DDBJ databases">
        <title>Sequencing the genomes of 1000 actinobacteria strains.</title>
        <authorList>
            <person name="Klenk H.-P."/>
        </authorList>
    </citation>
    <scope>NUCLEOTIDE SEQUENCE [LARGE SCALE GENOMIC DNA]</scope>
    <source>
        <strain evidence="3 4">DSM 44320</strain>
    </source>
</reference>
<dbReference type="EMBL" id="JACIBV010000001">
    <property type="protein sequence ID" value="MBB3732777.1"/>
    <property type="molecule type" value="Genomic_DNA"/>
</dbReference>
<name>A0A7W5V8W4_9ACTN</name>
<proteinExistence type="predicted"/>
<dbReference type="RefSeq" id="WP_183659762.1">
    <property type="nucleotide sequence ID" value="NZ_BAAAXX010000025.1"/>
</dbReference>
<evidence type="ECO:0008006" key="5">
    <source>
        <dbReference type="Google" id="ProtNLM"/>
    </source>
</evidence>
<dbReference type="Pfam" id="PF01356">
    <property type="entry name" value="A_amylase_inhib"/>
    <property type="match status" value="1"/>
</dbReference>
<evidence type="ECO:0000256" key="1">
    <source>
        <dbReference type="ARBA" id="ARBA00022579"/>
    </source>
</evidence>
<evidence type="ECO:0000256" key="2">
    <source>
        <dbReference type="SAM" id="SignalP"/>
    </source>
</evidence>
<dbReference type="InterPro" id="IPR036379">
    <property type="entry name" value="A-amylase_inhib_sf"/>
</dbReference>
<evidence type="ECO:0000313" key="3">
    <source>
        <dbReference type="EMBL" id="MBB3732777.1"/>
    </source>
</evidence>